<dbReference type="Proteomes" id="UP000178427">
    <property type="component" value="Unassembled WGS sequence"/>
</dbReference>
<dbReference type="Pfam" id="PF20467">
    <property type="entry name" value="MmeI_C"/>
    <property type="match status" value="1"/>
</dbReference>
<dbReference type="STRING" id="1798513.A3A40_00750"/>
<reference evidence="2 3" key="1">
    <citation type="journal article" date="2016" name="Nat. Commun.">
        <title>Thousands of microbial genomes shed light on interconnected biogeochemical processes in an aquifer system.</title>
        <authorList>
            <person name="Anantharaman K."/>
            <person name="Brown C.T."/>
            <person name="Hug L.A."/>
            <person name="Sharon I."/>
            <person name="Castelle C.J."/>
            <person name="Probst A.J."/>
            <person name="Thomas B.C."/>
            <person name="Singh A."/>
            <person name="Wilkins M.J."/>
            <person name="Karaoz U."/>
            <person name="Brodie E.L."/>
            <person name="Williams K.H."/>
            <person name="Hubbard S.S."/>
            <person name="Banfield J.F."/>
        </authorList>
    </citation>
    <scope>NUCLEOTIDE SEQUENCE [LARGE SCALE GENOMIC DNA]</scope>
</reference>
<protein>
    <recommendedName>
        <fullName evidence="1">MmeI-like C-terminal domain-containing protein</fullName>
    </recommendedName>
</protein>
<sequence length="61" mass="7210">MRGVYRNHRADAMVCMIADHCKAHKALDKAIDACYGKKGFKSEPERLEFLFERYQEYIVKK</sequence>
<feature type="domain" description="MmeI-like C-terminal" evidence="1">
    <location>
        <begin position="16"/>
        <end position="58"/>
    </location>
</feature>
<accession>A0A1F6EJI3</accession>
<dbReference type="AlphaFoldDB" id="A0A1F6EJI3"/>
<evidence type="ECO:0000313" key="2">
    <source>
        <dbReference type="EMBL" id="OGG73798.1"/>
    </source>
</evidence>
<dbReference type="InterPro" id="IPR046818">
    <property type="entry name" value="MmeI_C"/>
</dbReference>
<name>A0A1F6EJI3_9BACT</name>
<evidence type="ECO:0000313" key="3">
    <source>
        <dbReference type="Proteomes" id="UP000178427"/>
    </source>
</evidence>
<dbReference type="EMBL" id="MFMA01000034">
    <property type="protein sequence ID" value="OGG73798.1"/>
    <property type="molecule type" value="Genomic_DNA"/>
</dbReference>
<gene>
    <name evidence="2" type="ORF">A3A40_00750</name>
</gene>
<evidence type="ECO:0000259" key="1">
    <source>
        <dbReference type="Pfam" id="PF20467"/>
    </source>
</evidence>
<organism evidence="2 3">
    <name type="scientific">Candidatus Kaiserbacteria bacterium RIFCSPLOWO2_01_FULL_54_20</name>
    <dbReference type="NCBI Taxonomy" id="1798513"/>
    <lineage>
        <taxon>Bacteria</taxon>
        <taxon>Candidatus Kaiseribacteriota</taxon>
    </lineage>
</organism>
<proteinExistence type="predicted"/>
<comment type="caution">
    <text evidence="2">The sequence shown here is derived from an EMBL/GenBank/DDBJ whole genome shotgun (WGS) entry which is preliminary data.</text>
</comment>